<organism evidence="1 2">
    <name type="scientific">Yarrowia lipolytica</name>
    <name type="common">Candida lipolytica</name>
    <dbReference type="NCBI Taxonomy" id="4952"/>
    <lineage>
        <taxon>Eukaryota</taxon>
        <taxon>Fungi</taxon>
        <taxon>Dikarya</taxon>
        <taxon>Ascomycota</taxon>
        <taxon>Saccharomycotina</taxon>
        <taxon>Dipodascomycetes</taxon>
        <taxon>Dipodascales</taxon>
        <taxon>Dipodascales incertae sedis</taxon>
        <taxon>Yarrowia</taxon>
    </lineage>
</organism>
<name>A0A1D8NB51_YARLL</name>
<evidence type="ECO:0000313" key="1">
    <source>
        <dbReference type="EMBL" id="AOW02858.1"/>
    </source>
</evidence>
<dbReference type="Proteomes" id="UP000182444">
    <property type="component" value="Chromosome 1C"/>
</dbReference>
<dbReference type="GeneID" id="94583022"/>
<accession>A0A1D8NB51</accession>
<protein>
    <submittedName>
        <fullName evidence="1">Uncharacterized protein</fullName>
    </submittedName>
</protein>
<dbReference type="VEuPathDB" id="FungiDB:YALI1_C19921g"/>
<gene>
    <name evidence="1" type="ORF">YALI1_C19921g</name>
</gene>
<sequence length="122" mass="14021">MYPRGRDNPNVLYLCSFWSFNHNCNFRGLGGISMAAISTVCSYNYTMETTAARTRSEKHLQRRSVANHRLLSVLSIWRPHVLVACHNIAAVPIAFPSRTRRKPCMQARVRRVETFLLDIDLV</sequence>
<dbReference type="EMBL" id="CP017555">
    <property type="protein sequence ID" value="AOW02858.1"/>
    <property type="molecule type" value="Genomic_DNA"/>
</dbReference>
<dbReference type="AlphaFoldDB" id="A0A1D8NB51"/>
<evidence type="ECO:0000313" key="2">
    <source>
        <dbReference type="Proteomes" id="UP000182444"/>
    </source>
</evidence>
<proteinExistence type="predicted"/>
<reference evidence="1 2" key="1">
    <citation type="journal article" date="2016" name="PLoS ONE">
        <title>Sequence Assembly of Yarrowia lipolytica Strain W29/CLIB89 Shows Transposable Element Diversity.</title>
        <authorList>
            <person name="Magnan C."/>
            <person name="Yu J."/>
            <person name="Chang I."/>
            <person name="Jahn E."/>
            <person name="Kanomata Y."/>
            <person name="Wu J."/>
            <person name="Zeller M."/>
            <person name="Oakes M."/>
            <person name="Baldi P."/>
            <person name="Sandmeyer S."/>
        </authorList>
    </citation>
    <scope>NUCLEOTIDE SEQUENCE [LARGE SCALE GENOMIC DNA]</scope>
    <source>
        <strain evidence="2">CLIB89(W29)</strain>
    </source>
</reference>
<dbReference type="RefSeq" id="XP_068138491.1">
    <property type="nucleotide sequence ID" value="XM_068282390.1"/>
</dbReference>